<feature type="compositionally biased region" description="Pro residues" evidence="1">
    <location>
        <begin position="30"/>
        <end position="46"/>
    </location>
</feature>
<keyword evidence="3" id="KW-1185">Reference proteome</keyword>
<evidence type="ECO:0000256" key="1">
    <source>
        <dbReference type="SAM" id="MobiDB-lite"/>
    </source>
</evidence>
<proteinExistence type="predicted"/>
<name>A0A0M0JAR7_9EUKA</name>
<evidence type="ECO:0000313" key="2">
    <source>
        <dbReference type="EMBL" id="KOO23575.1"/>
    </source>
</evidence>
<sequence>MRPSVHRRPAPYVVPTSQSVPPSRSAKSPAFPPPPPPPDAAAPPPNLEAEPVPDEAELEAEEWELMRKAEALEREVAEHKAAKEAAREARRRADERHAAEAALQRWQSELRAETEVAIARLNEQRAAQLTKCAEFEAKLQANIEAMQAMQVQVRRRAAAIDTAFDATVARLSGSYTDAVACMAEQVAAAGVAALR</sequence>
<gene>
    <name evidence="2" type="ORF">Ctob_003657</name>
</gene>
<comment type="caution">
    <text evidence="2">The sequence shown here is derived from an EMBL/GenBank/DDBJ whole genome shotgun (WGS) entry which is preliminary data.</text>
</comment>
<evidence type="ECO:0000313" key="3">
    <source>
        <dbReference type="Proteomes" id="UP000037460"/>
    </source>
</evidence>
<organism evidence="2 3">
    <name type="scientific">Chrysochromulina tobinii</name>
    <dbReference type="NCBI Taxonomy" id="1460289"/>
    <lineage>
        <taxon>Eukaryota</taxon>
        <taxon>Haptista</taxon>
        <taxon>Haptophyta</taxon>
        <taxon>Prymnesiophyceae</taxon>
        <taxon>Prymnesiales</taxon>
        <taxon>Chrysochromulinaceae</taxon>
        <taxon>Chrysochromulina</taxon>
    </lineage>
</organism>
<protein>
    <submittedName>
        <fullName evidence="2">Uncharacterized protein</fullName>
    </submittedName>
</protein>
<dbReference type="AlphaFoldDB" id="A0A0M0JAR7"/>
<accession>A0A0M0JAR7</accession>
<dbReference type="Proteomes" id="UP000037460">
    <property type="component" value="Unassembled WGS sequence"/>
</dbReference>
<feature type="region of interest" description="Disordered" evidence="1">
    <location>
        <begin position="1"/>
        <end position="58"/>
    </location>
</feature>
<dbReference type="EMBL" id="JWZX01003177">
    <property type="protein sequence ID" value="KOO23575.1"/>
    <property type="molecule type" value="Genomic_DNA"/>
</dbReference>
<reference evidence="3" key="1">
    <citation type="journal article" date="2015" name="PLoS Genet.">
        <title>Genome Sequence and Transcriptome Analyses of Chrysochromulina tobin: Metabolic Tools for Enhanced Algal Fitness in the Prominent Order Prymnesiales (Haptophyceae).</title>
        <authorList>
            <person name="Hovde B.T."/>
            <person name="Deodato C.R."/>
            <person name="Hunsperger H.M."/>
            <person name="Ryken S.A."/>
            <person name="Yost W."/>
            <person name="Jha R.K."/>
            <person name="Patterson J."/>
            <person name="Monnat R.J. Jr."/>
            <person name="Barlow S.B."/>
            <person name="Starkenburg S.R."/>
            <person name="Cattolico R.A."/>
        </authorList>
    </citation>
    <scope>NUCLEOTIDE SEQUENCE</scope>
    <source>
        <strain evidence="3">CCMP291</strain>
    </source>
</reference>